<proteinExistence type="inferred from homology"/>
<evidence type="ECO:0000256" key="3">
    <source>
        <dbReference type="ARBA" id="ARBA00022692"/>
    </source>
</evidence>
<evidence type="ECO:0000256" key="7">
    <source>
        <dbReference type="SAM" id="Phobius"/>
    </source>
</evidence>
<dbReference type="Pfam" id="PF03381">
    <property type="entry name" value="CDC50"/>
    <property type="match status" value="1"/>
</dbReference>
<dbReference type="InterPro" id="IPR005045">
    <property type="entry name" value="CDC50/LEM3_fam"/>
</dbReference>
<dbReference type="GO" id="GO:0005783">
    <property type="term" value="C:endoplasmic reticulum"/>
    <property type="evidence" value="ECO:0007669"/>
    <property type="project" value="TreeGrafter"/>
</dbReference>
<evidence type="ECO:0000313" key="10">
    <source>
        <dbReference type="Proteomes" id="UP001146793"/>
    </source>
</evidence>
<keyword evidence="5 6" id="KW-0472">Membrane</keyword>
<evidence type="ECO:0000256" key="2">
    <source>
        <dbReference type="ARBA" id="ARBA00009457"/>
    </source>
</evidence>
<dbReference type="EMBL" id="JANTQA010000029">
    <property type="protein sequence ID" value="KAJ3441308.1"/>
    <property type="molecule type" value="Genomic_DNA"/>
</dbReference>
<evidence type="ECO:0000313" key="9">
    <source>
        <dbReference type="EMBL" id="KAJ6239682.1"/>
    </source>
</evidence>
<dbReference type="GO" id="GO:0005794">
    <property type="term" value="C:Golgi apparatus"/>
    <property type="evidence" value="ECO:0007669"/>
    <property type="project" value="TreeGrafter"/>
</dbReference>
<keyword evidence="4 7" id="KW-1133">Transmembrane helix</keyword>
<evidence type="ECO:0000313" key="8">
    <source>
        <dbReference type="EMBL" id="KAJ3441308.1"/>
    </source>
</evidence>
<evidence type="ECO:0000256" key="5">
    <source>
        <dbReference type="ARBA" id="ARBA00023136"/>
    </source>
</evidence>
<comment type="similarity">
    <text evidence="2 6">Belongs to the CDC50/LEM3 family.</text>
</comment>
<dbReference type="PANTHER" id="PTHR10926:SF0">
    <property type="entry name" value="CDC50, ISOFORM A"/>
    <property type="match status" value="1"/>
</dbReference>
<dbReference type="Proteomes" id="UP001146793">
    <property type="component" value="Unassembled WGS sequence"/>
</dbReference>
<reference evidence="9" key="1">
    <citation type="submission" date="2022-08" db="EMBL/GenBank/DDBJ databases">
        <title>Novel sulfate-reducing endosymbionts in the free-living metamonad Anaeramoeba.</title>
        <authorList>
            <person name="Jerlstrom-Hultqvist J."/>
            <person name="Cepicka I."/>
            <person name="Gallot-Lavallee L."/>
            <person name="Salas-Leiva D."/>
            <person name="Curtis B.A."/>
            <person name="Zahonova K."/>
            <person name="Pipaliya S."/>
            <person name="Dacks J."/>
            <person name="Roger A.J."/>
        </authorList>
    </citation>
    <scope>NUCLEOTIDE SEQUENCE</scope>
    <source>
        <strain evidence="9">Schooner1</strain>
    </source>
</reference>
<evidence type="ECO:0000256" key="6">
    <source>
        <dbReference type="PIRNR" id="PIRNR015840"/>
    </source>
</evidence>
<evidence type="ECO:0000256" key="1">
    <source>
        <dbReference type="ARBA" id="ARBA00004141"/>
    </source>
</evidence>
<evidence type="ECO:0000256" key="4">
    <source>
        <dbReference type="ARBA" id="ARBA00022989"/>
    </source>
</evidence>
<protein>
    <submittedName>
        <fullName evidence="8">Cell cycle control protein</fullName>
    </submittedName>
</protein>
<dbReference type="Proteomes" id="UP001150062">
    <property type="component" value="Unassembled WGS sequence"/>
</dbReference>
<sequence>MSQHFKPAHSKFKQQKLRTNKLILSGKNISITFLVVGVLFLIFGSTILGTSNGVIEIIKQYDTKCEIGKDCSIEIKPTKTMKAPIYLYYELTNLHQNHRRYLKSKNNDQLKGEEVTYDDVSKCNPVISLDKKENDKDIYQPCGLIPWSKFNDTFFIKDSNDDDIGFTSKGIAWQTDIDGKFKNPKEAIDPDSPTTIQSDFTDENFIVWMRPAAFPKFRKLFSILKKGSLEKDKVYTVQIQNNYPVKSFEGTKKIVLTTISWVGGKNSFLGLLYIIVSSFLLISGGAILVKHLLRGREFGDTKYLKW</sequence>
<keyword evidence="3 7" id="KW-0812">Transmembrane</keyword>
<keyword evidence="11" id="KW-1185">Reference proteome</keyword>
<comment type="caution">
    <text evidence="8">The sequence shown here is derived from an EMBL/GenBank/DDBJ whole genome shotgun (WGS) entry which is preliminary data.</text>
</comment>
<dbReference type="PIRSF" id="PIRSF015840">
    <property type="entry name" value="DUF284_TM_euk"/>
    <property type="match status" value="1"/>
</dbReference>
<dbReference type="EMBL" id="JAOAOG010000218">
    <property type="protein sequence ID" value="KAJ6239682.1"/>
    <property type="molecule type" value="Genomic_DNA"/>
</dbReference>
<comment type="subcellular location">
    <subcellularLocation>
        <location evidence="1">Membrane</location>
        <topology evidence="1">Multi-pass membrane protein</topology>
    </subcellularLocation>
</comment>
<feature type="transmembrane region" description="Helical" evidence="7">
    <location>
        <begin position="268"/>
        <end position="289"/>
    </location>
</feature>
<feature type="transmembrane region" description="Helical" evidence="7">
    <location>
        <begin position="21"/>
        <end position="43"/>
    </location>
</feature>
<dbReference type="PANTHER" id="PTHR10926">
    <property type="entry name" value="CELL CYCLE CONTROL PROTEIN 50"/>
    <property type="match status" value="1"/>
</dbReference>
<evidence type="ECO:0000313" key="11">
    <source>
        <dbReference type="Proteomes" id="UP001150062"/>
    </source>
</evidence>
<dbReference type="AlphaFoldDB" id="A0AAV7ZH30"/>
<reference evidence="8" key="2">
    <citation type="submission" date="2022-08" db="EMBL/GenBank/DDBJ databases">
        <title>Novel sulphate-reducing endosymbionts in the free-living metamonad Anaeramoeba.</title>
        <authorList>
            <person name="Jerlstrom-Hultqvist J."/>
            <person name="Cepicka I."/>
            <person name="Gallot-Lavallee L."/>
            <person name="Salas-Leiva D."/>
            <person name="Curtis B.A."/>
            <person name="Zahonova K."/>
            <person name="Pipaliya S."/>
            <person name="Dacks J."/>
            <person name="Roger A.J."/>
        </authorList>
    </citation>
    <scope>NUCLEOTIDE SEQUENCE</scope>
    <source>
        <strain evidence="8">Busselton2</strain>
    </source>
</reference>
<accession>A0AAV7ZH30</accession>
<dbReference type="GO" id="GO:0005886">
    <property type="term" value="C:plasma membrane"/>
    <property type="evidence" value="ECO:0007669"/>
    <property type="project" value="TreeGrafter"/>
</dbReference>
<organism evidence="8 10">
    <name type="scientific">Anaeramoeba flamelloides</name>
    <dbReference type="NCBI Taxonomy" id="1746091"/>
    <lineage>
        <taxon>Eukaryota</taxon>
        <taxon>Metamonada</taxon>
        <taxon>Anaeramoebidae</taxon>
        <taxon>Anaeramoeba</taxon>
    </lineage>
</organism>
<name>A0AAV7ZH30_9EUKA</name>
<gene>
    <name evidence="8" type="ORF">M0812_13315</name>
    <name evidence="9" type="ORF">M0813_24906</name>
</gene>